<sequence>MKRLLFALLFLPSLAVANDWDVLRQEGTIAIMRHALAPGVGDPEPFQIGDCSTQRNLDDRGREQARTTGAELRERGIAFDRVLTSQWCRTRETATLLDVGPVEDAQALNSFFRDFSGREAQTKEALALIDELNGKLMLVSHQVNISALTGQSTRSGEVLLAERSGDGLKVIGSILIAPD</sequence>
<dbReference type="SUPFAM" id="SSF53254">
    <property type="entry name" value="Phosphoglycerate mutase-like"/>
    <property type="match status" value="1"/>
</dbReference>
<keyword evidence="1" id="KW-0732">Signal</keyword>
<feature type="chain" id="PRO_5009906664" evidence="1">
    <location>
        <begin position="18"/>
        <end position="179"/>
    </location>
</feature>
<evidence type="ECO:0000256" key="1">
    <source>
        <dbReference type="SAM" id="SignalP"/>
    </source>
</evidence>
<evidence type="ECO:0000313" key="2">
    <source>
        <dbReference type="EMBL" id="SCM67760.1"/>
    </source>
</evidence>
<dbReference type="InterPro" id="IPR013078">
    <property type="entry name" value="His_Pase_superF_clade-1"/>
</dbReference>
<dbReference type="Pfam" id="PF00300">
    <property type="entry name" value="His_Phos_1"/>
    <property type="match status" value="1"/>
</dbReference>
<dbReference type="CDD" id="cd07067">
    <property type="entry name" value="HP_PGM_like"/>
    <property type="match status" value="1"/>
</dbReference>
<reference evidence="3" key="1">
    <citation type="submission" date="2016-09" db="EMBL/GenBank/DDBJ databases">
        <authorList>
            <person name="Wibberg D."/>
        </authorList>
    </citation>
    <scope>NUCLEOTIDE SEQUENCE [LARGE SCALE GENOMIC DNA]</scope>
</reference>
<evidence type="ECO:0000313" key="3">
    <source>
        <dbReference type="Proteomes" id="UP000184085"/>
    </source>
</evidence>
<dbReference type="InterPro" id="IPR029033">
    <property type="entry name" value="His_PPase_superfam"/>
</dbReference>
<organism evidence="2 3">
    <name type="scientific">Donghicola eburneus</name>
    <dbReference type="NCBI Taxonomy" id="393278"/>
    <lineage>
        <taxon>Bacteria</taxon>
        <taxon>Pseudomonadati</taxon>
        <taxon>Pseudomonadota</taxon>
        <taxon>Alphaproteobacteria</taxon>
        <taxon>Rhodobacterales</taxon>
        <taxon>Roseobacteraceae</taxon>
        <taxon>Donghicola</taxon>
    </lineage>
</organism>
<proteinExistence type="predicted"/>
<dbReference type="RefSeq" id="WP_072706404.1">
    <property type="nucleotide sequence ID" value="NZ_FMJB01000048.1"/>
</dbReference>
<dbReference type="Proteomes" id="UP000184085">
    <property type="component" value="Unassembled WGS sequence"/>
</dbReference>
<dbReference type="EMBL" id="FMJB01000048">
    <property type="protein sequence ID" value="SCM67760.1"/>
    <property type="molecule type" value="Genomic_DNA"/>
</dbReference>
<dbReference type="Gene3D" id="3.40.50.1240">
    <property type="entry name" value="Phosphoglycerate mutase-like"/>
    <property type="match status" value="1"/>
</dbReference>
<gene>
    <name evidence="2" type="ORF">KARMA_1965</name>
</gene>
<protein>
    <submittedName>
        <fullName evidence="2">Putative phosphoglycerate mutase</fullName>
    </submittedName>
</protein>
<dbReference type="SMART" id="SM00855">
    <property type="entry name" value="PGAM"/>
    <property type="match status" value="1"/>
</dbReference>
<keyword evidence="3" id="KW-1185">Reference proteome</keyword>
<name>A0A1M4MYT2_9RHOB</name>
<dbReference type="AlphaFoldDB" id="A0A1M4MYT2"/>
<accession>A0A1M4MYT2</accession>
<feature type="signal peptide" evidence="1">
    <location>
        <begin position="1"/>
        <end position="17"/>
    </location>
</feature>